<dbReference type="PANTHER" id="PTHR33936:SF25">
    <property type="entry name" value="C2H2-TYPE DOMAIN-CONTAINING PROTEIN"/>
    <property type="match status" value="1"/>
</dbReference>
<dbReference type="Proteomes" id="UP000192247">
    <property type="component" value="Unassembled WGS sequence"/>
</dbReference>
<feature type="region of interest" description="Disordered" evidence="1">
    <location>
        <begin position="775"/>
        <end position="874"/>
    </location>
</feature>
<dbReference type="OrthoDB" id="10031901at2759"/>
<keyword evidence="3" id="KW-1185">Reference proteome</keyword>
<evidence type="ECO:0008006" key="4">
    <source>
        <dbReference type="Google" id="ProtNLM"/>
    </source>
</evidence>
<feature type="region of interest" description="Disordered" evidence="1">
    <location>
        <begin position="637"/>
        <end position="733"/>
    </location>
</feature>
<gene>
    <name evidence="2" type="ORF">BIW11_09418</name>
</gene>
<accession>A0A1V9XK59</accession>
<feature type="region of interest" description="Disordered" evidence="1">
    <location>
        <begin position="929"/>
        <end position="980"/>
    </location>
</feature>
<dbReference type="InterPro" id="IPR052797">
    <property type="entry name" value="RegFact_GeneExpr_CellDeath"/>
</dbReference>
<feature type="compositionally biased region" description="Pro residues" evidence="1">
    <location>
        <begin position="810"/>
        <end position="819"/>
    </location>
</feature>
<feature type="compositionally biased region" description="Acidic residues" evidence="1">
    <location>
        <begin position="798"/>
        <end position="809"/>
    </location>
</feature>
<feature type="compositionally biased region" description="Low complexity" evidence="1">
    <location>
        <begin position="838"/>
        <end position="849"/>
    </location>
</feature>
<evidence type="ECO:0000313" key="2">
    <source>
        <dbReference type="EMBL" id="OQR73930.1"/>
    </source>
</evidence>
<comment type="caution">
    <text evidence="2">The sequence shown here is derived from an EMBL/GenBank/DDBJ whole genome shotgun (WGS) entry which is preliminary data.</text>
</comment>
<dbReference type="AlphaFoldDB" id="A0A1V9XK59"/>
<evidence type="ECO:0000313" key="3">
    <source>
        <dbReference type="Proteomes" id="UP000192247"/>
    </source>
</evidence>
<dbReference type="PANTHER" id="PTHR33936">
    <property type="entry name" value="PROTEIN CBG17840"/>
    <property type="match status" value="1"/>
</dbReference>
<dbReference type="InParanoid" id="A0A1V9XK59"/>
<feature type="compositionally biased region" description="Polar residues" evidence="1">
    <location>
        <begin position="718"/>
        <end position="727"/>
    </location>
</feature>
<name>A0A1V9XK59_9ACAR</name>
<dbReference type="EMBL" id="MNPL01009016">
    <property type="protein sequence ID" value="OQR73930.1"/>
    <property type="molecule type" value="Genomic_DNA"/>
</dbReference>
<protein>
    <recommendedName>
        <fullName evidence="4">C2H2-type domain-containing protein</fullName>
    </recommendedName>
</protein>
<feature type="compositionally biased region" description="Low complexity" evidence="1">
    <location>
        <begin position="646"/>
        <end position="716"/>
    </location>
</feature>
<reference evidence="2 3" key="1">
    <citation type="journal article" date="2017" name="Gigascience">
        <title>Draft genome of the honey bee ectoparasitic mite, Tropilaelaps mercedesae, is shaped by the parasitic life history.</title>
        <authorList>
            <person name="Dong X."/>
            <person name="Armstrong S.D."/>
            <person name="Xia D."/>
            <person name="Makepeace B.L."/>
            <person name="Darby A.C."/>
            <person name="Kadowaki T."/>
        </authorList>
    </citation>
    <scope>NUCLEOTIDE SEQUENCE [LARGE SCALE GENOMIC DNA]</scope>
    <source>
        <strain evidence="2">Wuxi-XJTLU</strain>
    </source>
</reference>
<feature type="compositionally biased region" description="Low complexity" evidence="1">
    <location>
        <begin position="929"/>
        <end position="939"/>
    </location>
</feature>
<organism evidence="2 3">
    <name type="scientific">Tropilaelaps mercedesae</name>
    <dbReference type="NCBI Taxonomy" id="418985"/>
    <lineage>
        <taxon>Eukaryota</taxon>
        <taxon>Metazoa</taxon>
        <taxon>Ecdysozoa</taxon>
        <taxon>Arthropoda</taxon>
        <taxon>Chelicerata</taxon>
        <taxon>Arachnida</taxon>
        <taxon>Acari</taxon>
        <taxon>Parasitiformes</taxon>
        <taxon>Mesostigmata</taxon>
        <taxon>Gamasina</taxon>
        <taxon>Dermanyssoidea</taxon>
        <taxon>Laelapidae</taxon>
        <taxon>Tropilaelaps</taxon>
    </lineage>
</organism>
<proteinExistence type="predicted"/>
<sequence>MMVVRENQKEPPGTADEKCIPHFFLSEEGHRLAQQADGRGTFAYPVETKENVKIRSSNSNYTTILPLSTNTQVKSGSRIIKMIRPIPIKGTPTENSFLVQRESDVELDSDFSMEDSDDEESRDRPERFKTVLKVIRREGRIIHEKMKIHVNKNVDSPPSSPRPTPKLSAKRSQFTCMDCVASGIHMAVANRADFIQHLFRTHSIRLEENIYVFQNLDHFITFKARTESKHRCVFVLRCKKGNELIFECSRSGRYRGENAPCGAWAGRSTQAQGAHILRPLSRCTARMVVIKGGSGKPGLVEANVCATHYGHSEDAERLNLSRRVAVRVAQIARNGGKSSKEIFQALAGGAGARALSRDAVKSVIGFMRRNGGRFDYSAWQEELFNTHCNTDATSNDCFSNLFEAIAETTSMNSIKTNCKAVQSMRGANERLSADGLQRSFQVIDFTSNGSTHEEKGGLLLVGGNDSDWEASSDGSCETVNVSEDQDMICEPQEEESPHVVIQFNEKPRQRSPQFPLTAETRVVRSVKGNVIVIHGREGSVNRPEECVRSVNARQALREAPEMAEALQNNEAENAVLVAQAEVTDEDSRVLSERVVCEDLVGDKMGGVLIENEEVASDLLREIFDEGRLALVGRQSASFPCSSTSHTNISETGSNSTISNSNTTTATTNTGTTTSNNSNSNNTNTSDETSRSQAGQGDQNNSNGTSGGQNNSENGSSAAKGQTGQPATVASAKEKTVAVGKIIEARLKDTLHLSDQEQALKRSIEQAIFTNPVRYQPPRVVSVPGPPPSGLLGRKGSSSEEESSEGEQPEVEPPPPPPKPSKANTKFGKALASAERLQHQQQHAQSAGHATKNHASTIAEKRKVASSTGYPEDGPRCKVATVIKKIEELTEAQKAHEYRDRLMSAMHSPAVIKLMPGTPSVVMAHGSALASGSSSASGALPLTMIPRHDPKAPSPSGSTPHGKKRLAVQATDRSKLSNMNK</sequence>
<evidence type="ECO:0000256" key="1">
    <source>
        <dbReference type="SAM" id="MobiDB-lite"/>
    </source>
</evidence>